<dbReference type="EMBL" id="VDEP01000138">
    <property type="protein sequence ID" value="KAA1129106.1"/>
    <property type="molecule type" value="Genomic_DNA"/>
</dbReference>
<organism evidence="2 4">
    <name type="scientific">Puccinia graminis f. sp. tritici</name>
    <dbReference type="NCBI Taxonomy" id="56615"/>
    <lineage>
        <taxon>Eukaryota</taxon>
        <taxon>Fungi</taxon>
        <taxon>Dikarya</taxon>
        <taxon>Basidiomycota</taxon>
        <taxon>Pucciniomycotina</taxon>
        <taxon>Pucciniomycetes</taxon>
        <taxon>Pucciniales</taxon>
        <taxon>Pucciniaceae</taxon>
        <taxon>Puccinia</taxon>
    </lineage>
</organism>
<dbReference type="EMBL" id="VSWC01000079">
    <property type="protein sequence ID" value="KAA1094485.1"/>
    <property type="molecule type" value="Genomic_DNA"/>
</dbReference>
<proteinExistence type="predicted"/>
<reference evidence="3 4" key="1">
    <citation type="submission" date="2019-05" db="EMBL/GenBank/DDBJ databases">
        <title>Emergence of the Ug99 lineage of the wheat stem rust pathogen through somatic hybridization.</title>
        <authorList>
            <person name="Li F."/>
            <person name="Upadhyaya N.M."/>
            <person name="Sperschneider J."/>
            <person name="Matny O."/>
            <person name="Nguyen-Phuc H."/>
            <person name="Mago R."/>
            <person name="Raley C."/>
            <person name="Miller M.E."/>
            <person name="Silverstein K.A.T."/>
            <person name="Henningsen E."/>
            <person name="Hirsch C.D."/>
            <person name="Visser B."/>
            <person name="Pretorius Z.A."/>
            <person name="Steffenson B.J."/>
            <person name="Schwessinger B."/>
            <person name="Dodds P.N."/>
            <person name="Figueroa M."/>
        </authorList>
    </citation>
    <scope>NUCLEOTIDE SEQUENCE [LARGE SCALE GENOMIC DNA]</scope>
    <source>
        <strain evidence="1">21-0</strain>
        <strain evidence="2 4">Ug99</strain>
    </source>
</reference>
<dbReference type="Proteomes" id="UP000325313">
    <property type="component" value="Unassembled WGS sequence"/>
</dbReference>
<evidence type="ECO:0000313" key="2">
    <source>
        <dbReference type="EMBL" id="KAA1129106.1"/>
    </source>
</evidence>
<comment type="caution">
    <text evidence="2">The sequence shown here is derived from an EMBL/GenBank/DDBJ whole genome shotgun (WGS) entry which is preliminary data.</text>
</comment>
<evidence type="ECO:0000313" key="4">
    <source>
        <dbReference type="Proteomes" id="UP000325313"/>
    </source>
</evidence>
<gene>
    <name evidence="1" type="ORF">PGT21_022810</name>
    <name evidence="2" type="ORF">PGTUg99_029640</name>
</gene>
<dbReference type="Proteomes" id="UP000324748">
    <property type="component" value="Unassembled WGS sequence"/>
</dbReference>
<evidence type="ECO:0000313" key="3">
    <source>
        <dbReference type="Proteomes" id="UP000324748"/>
    </source>
</evidence>
<evidence type="ECO:0000313" key="1">
    <source>
        <dbReference type="EMBL" id="KAA1094485.1"/>
    </source>
</evidence>
<protein>
    <submittedName>
        <fullName evidence="2">Uncharacterized protein</fullName>
    </submittedName>
</protein>
<dbReference type="AlphaFoldDB" id="A0A5B0RSW8"/>
<accession>A0A5B0RSW8</accession>
<keyword evidence="3" id="KW-1185">Reference proteome</keyword>
<name>A0A5B0RSW8_PUCGR</name>
<sequence length="105" mass="12040">MTLRSRSRQADSWPALPVMPPVCVCAIVTPPCRFGSDWPVRLPPVLQSALTGPPAARPNHSRIHNLRVFQHPETMYWRQRHADGRPLARRADMRRKVQQGRGWTV</sequence>